<dbReference type="SUPFAM" id="SSF48576">
    <property type="entry name" value="Terpenoid synthases"/>
    <property type="match status" value="1"/>
</dbReference>
<dbReference type="InterPro" id="IPR033749">
    <property type="entry name" value="Polyprenyl_synt_CS"/>
</dbReference>
<keyword evidence="5" id="KW-0460">Magnesium</keyword>
<protein>
    <submittedName>
        <fullName evidence="7">Geranylgeranyl pyrophosphate synthase</fullName>
    </submittedName>
</protein>
<proteinExistence type="inferred from homology"/>
<evidence type="ECO:0000313" key="7">
    <source>
        <dbReference type="EMBL" id="GLW63063.1"/>
    </source>
</evidence>
<evidence type="ECO:0000256" key="6">
    <source>
        <dbReference type="RuleBase" id="RU004466"/>
    </source>
</evidence>
<dbReference type="PANTHER" id="PTHR12001:SF85">
    <property type="entry name" value="SHORT CHAIN ISOPRENYL DIPHOSPHATE SYNTHASE"/>
    <property type="match status" value="1"/>
</dbReference>
<dbReference type="GO" id="GO:0004659">
    <property type="term" value="F:prenyltransferase activity"/>
    <property type="evidence" value="ECO:0007669"/>
    <property type="project" value="InterPro"/>
</dbReference>
<dbReference type="InterPro" id="IPR008949">
    <property type="entry name" value="Isoprenoid_synthase_dom_sf"/>
</dbReference>
<evidence type="ECO:0000256" key="5">
    <source>
        <dbReference type="ARBA" id="ARBA00022842"/>
    </source>
</evidence>
<evidence type="ECO:0000256" key="1">
    <source>
        <dbReference type="ARBA" id="ARBA00001946"/>
    </source>
</evidence>
<dbReference type="PROSITE" id="PS00444">
    <property type="entry name" value="POLYPRENYL_SYNTHASE_2"/>
    <property type="match status" value="1"/>
</dbReference>
<dbReference type="Proteomes" id="UP001165124">
    <property type="component" value="Unassembled WGS sequence"/>
</dbReference>
<dbReference type="CDD" id="cd00685">
    <property type="entry name" value="Trans_IPPS_HT"/>
    <property type="match status" value="1"/>
</dbReference>
<dbReference type="GO" id="GO:0008299">
    <property type="term" value="P:isoprenoid biosynthetic process"/>
    <property type="evidence" value="ECO:0007669"/>
    <property type="project" value="InterPro"/>
</dbReference>
<accession>A0A9W6UUP4</accession>
<name>A0A9W6UUP4_9ACTN</name>
<evidence type="ECO:0000256" key="4">
    <source>
        <dbReference type="ARBA" id="ARBA00022723"/>
    </source>
</evidence>
<dbReference type="Gene3D" id="1.10.600.10">
    <property type="entry name" value="Farnesyl Diphosphate Synthase"/>
    <property type="match status" value="1"/>
</dbReference>
<dbReference type="InterPro" id="IPR000092">
    <property type="entry name" value="Polyprenyl_synt"/>
</dbReference>
<comment type="similarity">
    <text evidence="2 6">Belongs to the FPP/GGPP synthase family.</text>
</comment>
<evidence type="ECO:0000313" key="8">
    <source>
        <dbReference type="Proteomes" id="UP001165124"/>
    </source>
</evidence>
<dbReference type="Pfam" id="PF00348">
    <property type="entry name" value="polyprenyl_synt"/>
    <property type="match status" value="1"/>
</dbReference>
<dbReference type="RefSeq" id="WP_067916555.1">
    <property type="nucleotide sequence ID" value="NZ_BSRZ01000002.1"/>
</dbReference>
<dbReference type="AlphaFoldDB" id="A0A9W6UUP4"/>
<dbReference type="GO" id="GO:0046872">
    <property type="term" value="F:metal ion binding"/>
    <property type="evidence" value="ECO:0007669"/>
    <property type="project" value="UniProtKB-KW"/>
</dbReference>
<sequence length="350" mass="37646">MMTPRIRKEVDEALFAFVDRRRPDLLAVSPDLAPLLDALDSLLAGGKRLRPQFCYWGWRGAGGGTEPGIVTAAASLELLQASALIHDDVMDSSDTRRGQPSVHRRFEELHRRESLLGAAEPFGVGAAILLGDLCLAWSSQMYESSALEAERLARGRTVYDRMRTEVMCGQYLDVLEGARRGGTVETALRVVEYKSAKYTIERPLHLGAALAGAPLPVMEALSAYGRPLGIAFQLRDDVLGVFGDPAETGKPAGDDLREGKRTVLVALTAERASPAQVEVLERHLGDPALDGAGVDRVRTIIEESGGLAACEEMIERYADQAAKALADAPLTSEAVKALEDLAVAATSRQA</sequence>
<evidence type="ECO:0000256" key="3">
    <source>
        <dbReference type="ARBA" id="ARBA00022679"/>
    </source>
</evidence>
<keyword evidence="8" id="KW-1185">Reference proteome</keyword>
<evidence type="ECO:0000256" key="2">
    <source>
        <dbReference type="ARBA" id="ARBA00006706"/>
    </source>
</evidence>
<dbReference type="SFLD" id="SFLDS00005">
    <property type="entry name" value="Isoprenoid_Synthase_Type_I"/>
    <property type="match status" value="1"/>
</dbReference>
<keyword evidence="4" id="KW-0479">Metal-binding</keyword>
<dbReference type="SFLD" id="SFLDG01017">
    <property type="entry name" value="Polyprenyl_Transferase_Like"/>
    <property type="match status" value="1"/>
</dbReference>
<keyword evidence="3 6" id="KW-0808">Transferase</keyword>
<dbReference type="PANTHER" id="PTHR12001">
    <property type="entry name" value="GERANYLGERANYL PYROPHOSPHATE SYNTHASE"/>
    <property type="match status" value="1"/>
</dbReference>
<comment type="caution">
    <text evidence="7">The sequence shown here is derived from an EMBL/GenBank/DDBJ whole genome shotgun (WGS) entry which is preliminary data.</text>
</comment>
<gene>
    <name evidence="7" type="ORF">Arub01_13070</name>
</gene>
<dbReference type="PROSITE" id="PS00723">
    <property type="entry name" value="POLYPRENYL_SYNTHASE_1"/>
    <property type="match status" value="1"/>
</dbReference>
<organism evidence="7 8">
    <name type="scientific">Actinomadura rubrobrunea</name>
    <dbReference type="NCBI Taxonomy" id="115335"/>
    <lineage>
        <taxon>Bacteria</taxon>
        <taxon>Bacillati</taxon>
        <taxon>Actinomycetota</taxon>
        <taxon>Actinomycetes</taxon>
        <taxon>Streptosporangiales</taxon>
        <taxon>Thermomonosporaceae</taxon>
        <taxon>Actinomadura</taxon>
    </lineage>
</organism>
<comment type="cofactor">
    <cofactor evidence="1">
        <name>Mg(2+)</name>
        <dbReference type="ChEBI" id="CHEBI:18420"/>
    </cofactor>
</comment>
<reference evidence="7" key="1">
    <citation type="submission" date="2023-02" db="EMBL/GenBank/DDBJ databases">
        <title>Actinomadura rubrobrunea NBRC 14622.</title>
        <authorList>
            <person name="Ichikawa N."/>
            <person name="Sato H."/>
            <person name="Tonouchi N."/>
        </authorList>
    </citation>
    <scope>NUCLEOTIDE SEQUENCE</scope>
    <source>
        <strain evidence="7">NBRC 14622</strain>
    </source>
</reference>
<dbReference type="EMBL" id="BSRZ01000002">
    <property type="protein sequence ID" value="GLW63063.1"/>
    <property type="molecule type" value="Genomic_DNA"/>
</dbReference>